<dbReference type="InterPro" id="IPR036236">
    <property type="entry name" value="Znf_C2H2_sf"/>
</dbReference>
<keyword evidence="5" id="KW-0805">Transcription regulation</keyword>
<organism evidence="9 10">
    <name type="scientific">Rhynchospora tenuis</name>
    <dbReference type="NCBI Taxonomy" id="198213"/>
    <lineage>
        <taxon>Eukaryota</taxon>
        <taxon>Viridiplantae</taxon>
        <taxon>Streptophyta</taxon>
        <taxon>Embryophyta</taxon>
        <taxon>Tracheophyta</taxon>
        <taxon>Spermatophyta</taxon>
        <taxon>Magnoliopsida</taxon>
        <taxon>Liliopsida</taxon>
        <taxon>Poales</taxon>
        <taxon>Cyperaceae</taxon>
        <taxon>Cyperoideae</taxon>
        <taxon>Rhynchosporeae</taxon>
        <taxon>Rhynchospora</taxon>
    </lineage>
</organism>
<name>A0AAD5ZD17_9POAL</name>
<accession>A0AAD5ZD17</accession>
<keyword evidence="2" id="KW-0677">Repeat</keyword>
<evidence type="ECO:0000313" key="9">
    <source>
        <dbReference type="EMBL" id="KAJ3691064.1"/>
    </source>
</evidence>
<keyword evidence="1" id="KW-0479">Metal-binding</keyword>
<evidence type="ECO:0000256" key="5">
    <source>
        <dbReference type="ARBA" id="ARBA00023015"/>
    </source>
</evidence>
<keyword evidence="10" id="KW-1185">Reference proteome</keyword>
<keyword evidence="4" id="KW-0862">Zinc</keyword>
<dbReference type="GO" id="GO:0000976">
    <property type="term" value="F:transcription cis-regulatory region binding"/>
    <property type="evidence" value="ECO:0007669"/>
    <property type="project" value="TreeGrafter"/>
</dbReference>
<dbReference type="EMBL" id="JAMRDG010000002">
    <property type="protein sequence ID" value="KAJ3691064.1"/>
    <property type="molecule type" value="Genomic_DNA"/>
</dbReference>
<dbReference type="PANTHER" id="PTHR45988:SF18">
    <property type="entry name" value="C2H2-TYPE ZINC FINGER FAMILY PROTEIN"/>
    <property type="match status" value="1"/>
</dbReference>
<proteinExistence type="predicted"/>
<feature type="domain" description="C2H2-type" evidence="8">
    <location>
        <begin position="92"/>
        <end position="119"/>
    </location>
</feature>
<dbReference type="PANTHER" id="PTHR45988">
    <property type="entry name" value="C2H2 TYPE ZINC FINGER TRANSCRIPTION FACTOR FAMILY-RELATED"/>
    <property type="match status" value="1"/>
</dbReference>
<dbReference type="GO" id="GO:0005634">
    <property type="term" value="C:nucleus"/>
    <property type="evidence" value="ECO:0007669"/>
    <property type="project" value="TreeGrafter"/>
</dbReference>
<sequence>MEEPQMVCFHSLKNPPLFADLNKKFYLPVLSEARGRYQSPPLMEKELPTKTLQNCLLHLSTTPLPLLQELPSSSSRDEPKFEDHLINSNSKFECPRCHKEFATDKAMFGHMRIHPDRGHKVSKKCLVSKTKPKADSYTDCLLSRSWGLTGKRGRKPLLEKDDPDVAAAYILMGIGRGSFGTCENEKMGTDESDRFDEKMHICETCNKSFPSHQALGGHRSRHRKERQNMILLVELDALKSLQVCGKRKVKCGFHECDICGRSFDTGRELGGHKRAHYKKDPIVMGEMPDS</sequence>
<dbReference type="InterPro" id="IPR044653">
    <property type="entry name" value="AZF1/2/3-like"/>
</dbReference>
<protein>
    <recommendedName>
        <fullName evidence="8">C2H2-type domain-containing protein</fullName>
    </recommendedName>
</protein>
<evidence type="ECO:0000256" key="3">
    <source>
        <dbReference type="ARBA" id="ARBA00022771"/>
    </source>
</evidence>
<feature type="domain" description="C2H2-type" evidence="8">
    <location>
        <begin position="200"/>
        <end position="227"/>
    </location>
</feature>
<dbReference type="PROSITE" id="PS50157">
    <property type="entry name" value="ZINC_FINGER_C2H2_2"/>
    <property type="match status" value="3"/>
</dbReference>
<evidence type="ECO:0000313" key="10">
    <source>
        <dbReference type="Proteomes" id="UP001210211"/>
    </source>
</evidence>
<evidence type="ECO:0000259" key="8">
    <source>
        <dbReference type="PROSITE" id="PS50157"/>
    </source>
</evidence>
<feature type="domain" description="C2H2-type" evidence="8">
    <location>
        <begin position="254"/>
        <end position="281"/>
    </location>
</feature>
<gene>
    <name evidence="9" type="ORF">LUZ61_020228</name>
</gene>
<evidence type="ECO:0000256" key="7">
    <source>
        <dbReference type="PROSITE-ProRule" id="PRU00042"/>
    </source>
</evidence>
<dbReference type="GO" id="GO:0008270">
    <property type="term" value="F:zinc ion binding"/>
    <property type="evidence" value="ECO:0007669"/>
    <property type="project" value="UniProtKB-KW"/>
</dbReference>
<dbReference type="InterPro" id="IPR013087">
    <property type="entry name" value="Znf_C2H2_type"/>
</dbReference>
<dbReference type="Pfam" id="PF13912">
    <property type="entry name" value="zf-C2H2_6"/>
    <property type="match status" value="3"/>
</dbReference>
<evidence type="ECO:0000256" key="4">
    <source>
        <dbReference type="ARBA" id="ARBA00022833"/>
    </source>
</evidence>
<dbReference type="SMART" id="SM00355">
    <property type="entry name" value="ZnF_C2H2"/>
    <property type="match status" value="3"/>
</dbReference>
<evidence type="ECO:0000256" key="1">
    <source>
        <dbReference type="ARBA" id="ARBA00022723"/>
    </source>
</evidence>
<reference evidence="9 10" key="1">
    <citation type="journal article" date="2022" name="Cell">
        <title>Repeat-based holocentromeres influence genome architecture and karyotype evolution.</title>
        <authorList>
            <person name="Hofstatter P.G."/>
            <person name="Thangavel G."/>
            <person name="Lux T."/>
            <person name="Neumann P."/>
            <person name="Vondrak T."/>
            <person name="Novak P."/>
            <person name="Zhang M."/>
            <person name="Costa L."/>
            <person name="Castellani M."/>
            <person name="Scott A."/>
            <person name="Toegelov H."/>
            <person name="Fuchs J."/>
            <person name="Mata-Sucre Y."/>
            <person name="Dias Y."/>
            <person name="Vanzela A.L.L."/>
            <person name="Huettel B."/>
            <person name="Almeida C.C.S."/>
            <person name="Simkova H."/>
            <person name="Souza G."/>
            <person name="Pedrosa-Harand A."/>
            <person name="Macas J."/>
            <person name="Mayer K.F.X."/>
            <person name="Houben A."/>
            <person name="Marques A."/>
        </authorList>
    </citation>
    <scope>NUCLEOTIDE SEQUENCE [LARGE SCALE GENOMIC DNA]</scope>
    <source>
        <strain evidence="9">RhyTen1mFocal</strain>
    </source>
</reference>
<comment type="caution">
    <text evidence="9">The sequence shown here is derived from an EMBL/GenBank/DDBJ whole genome shotgun (WGS) entry which is preliminary data.</text>
</comment>
<dbReference type="AlphaFoldDB" id="A0AAD5ZD17"/>
<evidence type="ECO:0000256" key="2">
    <source>
        <dbReference type="ARBA" id="ARBA00022737"/>
    </source>
</evidence>
<keyword evidence="3 7" id="KW-0863">Zinc-finger</keyword>
<keyword evidence="6" id="KW-0804">Transcription</keyword>
<evidence type="ECO:0000256" key="6">
    <source>
        <dbReference type="ARBA" id="ARBA00023163"/>
    </source>
</evidence>
<dbReference type="GO" id="GO:0003700">
    <property type="term" value="F:DNA-binding transcription factor activity"/>
    <property type="evidence" value="ECO:0007669"/>
    <property type="project" value="InterPro"/>
</dbReference>
<dbReference type="SUPFAM" id="SSF57667">
    <property type="entry name" value="beta-beta-alpha zinc fingers"/>
    <property type="match status" value="2"/>
</dbReference>
<dbReference type="Gene3D" id="3.30.160.60">
    <property type="entry name" value="Classic Zinc Finger"/>
    <property type="match status" value="1"/>
</dbReference>
<dbReference type="PROSITE" id="PS00028">
    <property type="entry name" value="ZINC_FINGER_C2H2_1"/>
    <property type="match status" value="3"/>
</dbReference>
<dbReference type="Proteomes" id="UP001210211">
    <property type="component" value="Unassembled WGS sequence"/>
</dbReference>